<dbReference type="Proteomes" id="UP001334084">
    <property type="component" value="Chromosome 7"/>
</dbReference>
<reference evidence="3" key="1">
    <citation type="journal article" date="2024" name="BMC Genomics">
        <title>Functional annotation of a divergent genome using sequence and structure-based similarity.</title>
        <authorList>
            <person name="Svedberg D."/>
            <person name="Winiger R.R."/>
            <person name="Berg A."/>
            <person name="Sharma H."/>
            <person name="Tellgren-Roth C."/>
            <person name="Debrunner-Vossbrinck B.A."/>
            <person name="Vossbrinck C.R."/>
            <person name="Barandun J."/>
        </authorList>
    </citation>
    <scope>NUCLEOTIDE SEQUENCE</scope>
    <source>
        <strain evidence="3">Illinois isolate</strain>
    </source>
</reference>
<sequence length="156" mass="18709">MNYKKIKEENEEYLNKKYQKNIDIHQSPGFYHKPTISNYGSYPTIPFGYEEKYFQKHKVEKVKRNKIQNVITINGQSYYSRDGDFYEIFCCDYPGCFKKYISKYSLKYHIEKGHTSDNLDVNKPYACNFCGCNRRYKNKSTLIKHVADTHYKKNDN</sequence>
<proteinExistence type="predicted"/>
<organism evidence="3 4">
    <name type="scientific">Vairimorpha necatrix</name>
    <dbReference type="NCBI Taxonomy" id="6039"/>
    <lineage>
        <taxon>Eukaryota</taxon>
        <taxon>Fungi</taxon>
        <taxon>Fungi incertae sedis</taxon>
        <taxon>Microsporidia</taxon>
        <taxon>Nosematidae</taxon>
        <taxon>Vairimorpha</taxon>
    </lineage>
</organism>
<keyword evidence="4" id="KW-1185">Reference proteome</keyword>
<keyword evidence="1" id="KW-0862">Zinc</keyword>
<accession>A0AAX4JD96</accession>
<protein>
    <submittedName>
        <fullName evidence="3">C2H2 domain-containing protein</fullName>
    </submittedName>
</protein>
<evidence type="ECO:0000313" key="4">
    <source>
        <dbReference type="Proteomes" id="UP001334084"/>
    </source>
</evidence>
<keyword evidence="1" id="KW-0863">Zinc-finger</keyword>
<dbReference type="SUPFAM" id="SSF57667">
    <property type="entry name" value="beta-beta-alpha zinc fingers"/>
    <property type="match status" value="1"/>
</dbReference>
<evidence type="ECO:0000259" key="2">
    <source>
        <dbReference type="PROSITE" id="PS50157"/>
    </source>
</evidence>
<gene>
    <name evidence="3" type="ORF">VNE69_07008</name>
</gene>
<dbReference type="SMART" id="SM00355">
    <property type="entry name" value="ZnF_C2H2"/>
    <property type="match status" value="2"/>
</dbReference>
<evidence type="ECO:0000256" key="1">
    <source>
        <dbReference type="PROSITE-ProRule" id="PRU00042"/>
    </source>
</evidence>
<dbReference type="Gene3D" id="3.30.160.60">
    <property type="entry name" value="Classic Zinc Finger"/>
    <property type="match status" value="2"/>
</dbReference>
<dbReference type="EMBL" id="CP142732">
    <property type="protein sequence ID" value="WUR03939.1"/>
    <property type="molecule type" value="Genomic_DNA"/>
</dbReference>
<evidence type="ECO:0000313" key="3">
    <source>
        <dbReference type="EMBL" id="WUR03939.1"/>
    </source>
</evidence>
<dbReference type="InterPro" id="IPR036236">
    <property type="entry name" value="Znf_C2H2_sf"/>
</dbReference>
<keyword evidence="1" id="KW-0479">Metal-binding</keyword>
<feature type="domain" description="C2H2-type" evidence="2">
    <location>
        <begin position="125"/>
        <end position="155"/>
    </location>
</feature>
<dbReference type="GeneID" id="90541764"/>
<dbReference type="PROSITE" id="PS50157">
    <property type="entry name" value="ZINC_FINGER_C2H2_2"/>
    <property type="match status" value="1"/>
</dbReference>
<dbReference type="Pfam" id="PF00096">
    <property type="entry name" value="zf-C2H2"/>
    <property type="match status" value="1"/>
</dbReference>
<dbReference type="GO" id="GO:0008270">
    <property type="term" value="F:zinc ion binding"/>
    <property type="evidence" value="ECO:0007669"/>
    <property type="project" value="UniProtKB-KW"/>
</dbReference>
<dbReference type="KEGG" id="vnx:VNE69_07008"/>
<dbReference type="InterPro" id="IPR013087">
    <property type="entry name" value="Znf_C2H2_type"/>
</dbReference>
<dbReference type="AlphaFoldDB" id="A0AAX4JD96"/>
<dbReference type="PROSITE" id="PS00028">
    <property type="entry name" value="ZINC_FINGER_C2H2_1"/>
    <property type="match status" value="2"/>
</dbReference>
<name>A0AAX4JD96_9MICR</name>
<dbReference type="RefSeq" id="XP_065330084.1">
    <property type="nucleotide sequence ID" value="XM_065474012.1"/>
</dbReference>